<dbReference type="EMBL" id="AFNH02000309">
    <property type="protein sequence ID" value="EZG78170.1"/>
    <property type="molecule type" value="Genomic_DNA"/>
</dbReference>
<keyword evidence="3" id="KW-1185">Reference proteome</keyword>
<organism evidence="2 3">
    <name type="scientific">Gregarina niphandrodes</name>
    <name type="common">Septate eugregarine</name>
    <dbReference type="NCBI Taxonomy" id="110365"/>
    <lineage>
        <taxon>Eukaryota</taxon>
        <taxon>Sar</taxon>
        <taxon>Alveolata</taxon>
        <taxon>Apicomplexa</taxon>
        <taxon>Conoidasida</taxon>
        <taxon>Gregarinasina</taxon>
        <taxon>Eugregarinorida</taxon>
        <taxon>Gregarinidae</taxon>
        <taxon>Gregarina</taxon>
    </lineage>
</organism>
<dbReference type="AlphaFoldDB" id="A0A023BAE5"/>
<dbReference type="Proteomes" id="UP000019763">
    <property type="component" value="Unassembled WGS sequence"/>
</dbReference>
<sequence length="486" mass="56832">MDAKEQQRKFVDDEIRKRHQDLQELDQEFLEKRPELDNLKKEIGEKTRTLEDLRDQIRKWNETVEKRKSEIGQYGEARNVVGSRESTACGVEETDVGPGSNYEEKHRQCRERIKHDEDRLAAMKGTLSKLEEEQYRVSAAAYVTLWGSWALSKEGWKRAEALARFASTKAVEVARDWERFETEQSVMQKVWLECEESRQRGERARERYELLFKGLQSKEEEAERCLDQLENRERELAERGKRLSGEELKLERRAAELDELSCQMTRERDRQDAILKQQVKDNENTLRNERDSLQREKTKLQEQIETQTAQLNQDREALQKEQERIDRLRAEAEKKMFDASERETGVNAIVDRAKKAQDEWATERAAQKTATDRVNKDLDGRSRQIEKQESDLHKKQAKLETDSQSFVDVQTSCTAEMKTQADLIKVFLGLKKEVKKEVRKMAWPKQSTKTGDLNSFLVELKTATKTLQDALEEFAENIGGVETQRA</sequence>
<name>A0A023BAE5_GRENI</name>
<evidence type="ECO:0000313" key="3">
    <source>
        <dbReference type="Proteomes" id="UP000019763"/>
    </source>
</evidence>
<evidence type="ECO:0000313" key="2">
    <source>
        <dbReference type="EMBL" id="EZG78170.1"/>
    </source>
</evidence>
<protein>
    <submittedName>
        <fullName evidence="2">Trichohyalin</fullName>
    </submittedName>
</protein>
<comment type="caution">
    <text evidence="2">The sequence shown here is derived from an EMBL/GenBank/DDBJ whole genome shotgun (WGS) entry which is preliminary data.</text>
</comment>
<dbReference type="VEuPathDB" id="CryptoDB:GNI_040420"/>
<feature type="coiled-coil region" evidence="1">
    <location>
        <begin position="276"/>
        <end position="338"/>
    </location>
</feature>
<gene>
    <name evidence="2" type="ORF">GNI_040420</name>
</gene>
<evidence type="ECO:0000256" key="1">
    <source>
        <dbReference type="SAM" id="Coils"/>
    </source>
</evidence>
<reference evidence="2" key="1">
    <citation type="submission" date="2013-12" db="EMBL/GenBank/DDBJ databases">
        <authorList>
            <person name="Omoto C.K."/>
            <person name="Sibley D."/>
            <person name="Venepally P."/>
            <person name="Hadjithomas M."/>
            <person name="Karamycheva S."/>
            <person name="Brunk B."/>
            <person name="Roos D."/>
            <person name="Caler E."/>
            <person name="Lorenzi H."/>
        </authorList>
    </citation>
    <scope>NUCLEOTIDE SEQUENCE</scope>
</reference>
<dbReference type="RefSeq" id="XP_011129435.1">
    <property type="nucleotide sequence ID" value="XM_011131133.1"/>
</dbReference>
<feature type="coiled-coil region" evidence="1">
    <location>
        <begin position="36"/>
        <end position="70"/>
    </location>
</feature>
<dbReference type="GeneID" id="22911557"/>
<keyword evidence="1" id="KW-0175">Coiled coil</keyword>
<dbReference type="OMA" id="AQQMIVK"/>
<proteinExistence type="predicted"/>
<feature type="coiled-coil region" evidence="1">
    <location>
        <begin position="212"/>
        <end position="246"/>
    </location>
</feature>
<accession>A0A023BAE5</accession>